<proteinExistence type="predicted"/>
<dbReference type="OrthoDB" id="10355986at2759"/>
<feature type="compositionally biased region" description="Low complexity" evidence="1">
    <location>
        <begin position="93"/>
        <end position="107"/>
    </location>
</feature>
<dbReference type="EMBL" id="NKHZ01000055">
    <property type="protein sequence ID" value="PNS16929.1"/>
    <property type="molecule type" value="Genomic_DNA"/>
</dbReference>
<feature type="compositionally biased region" description="Polar residues" evidence="1">
    <location>
        <begin position="117"/>
        <end position="129"/>
    </location>
</feature>
<dbReference type="AlphaFoldDB" id="A0A2K1QPQ4"/>
<reference evidence="2 3" key="1">
    <citation type="submission" date="2017-06" db="EMBL/GenBank/DDBJ databases">
        <title>Draft genome sequence of a variant of Elsinoe murrayae.</title>
        <authorList>
            <person name="Cheng Q."/>
        </authorList>
    </citation>
    <scope>NUCLEOTIDE SEQUENCE [LARGE SCALE GENOMIC DNA]</scope>
    <source>
        <strain evidence="2 3">CQ-2017a</strain>
    </source>
</reference>
<feature type="region of interest" description="Disordered" evidence="1">
    <location>
        <begin position="79"/>
        <end position="140"/>
    </location>
</feature>
<feature type="region of interest" description="Disordered" evidence="1">
    <location>
        <begin position="312"/>
        <end position="332"/>
    </location>
</feature>
<feature type="region of interest" description="Disordered" evidence="1">
    <location>
        <begin position="1"/>
        <end position="34"/>
    </location>
</feature>
<comment type="caution">
    <text evidence="2">The sequence shown here is derived from an EMBL/GenBank/DDBJ whole genome shotgun (WGS) entry which is preliminary data.</text>
</comment>
<dbReference type="Proteomes" id="UP000243797">
    <property type="component" value="Unassembled WGS sequence"/>
</dbReference>
<evidence type="ECO:0000256" key="1">
    <source>
        <dbReference type="SAM" id="MobiDB-lite"/>
    </source>
</evidence>
<organism evidence="2 3">
    <name type="scientific">Sphaceloma murrayae</name>
    <dbReference type="NCBI Taxonomy" id="2082308"/>
    <lineage>
        <taxon>Eukaryota</taxon>
        <taxon>Fungi</taxon>
        <taxon>Dikarya</taxon>
        <taxon>Ascomycota</taxon>
        <taxon>Pezizomycotina</taxon>
        <taxon>Dothideomycetes</taxon>
        <taxon>Dothideomycetidae</taxon>
        <taxon>Myriangiales</taxon>
        <taxon>Elsinoaceae</taxon>
        <taxon>Sphaceloma</taxon>
    </lineage>
</organism>
<name>A0A2K1QPQ4_9PEZI</name>
<sequence length="332" mass="37095">MSDRAESEAGAASVAPSSHVFDDIPTSNQYGMDRWMQDSYKGPINERLQWLADNSPHDCLRPEALLALRQCDDIFGFQPDDNLDTTAPPAGEDMSASDSSDSTSDPSEGNDMPQVPASHTTASWPSTESPAGAHVRAKRNSSFASMPSLAEVTTQASSSVATTEIREINRFQTARIMRGPVEDGELDGVQQEPHRPTLTSPDHLQCPFHFLKCPRQTSDPQQWVTHAMWHLKRCTPPTRVACSACRFGPVPWEEYLCHLFDAHKGQVMSDHPIDKDLLVYLRQKAIISIGQYQVLLEEGRLDAEFPPFSMMHNKHQENRRLQGRDRPTSARC</sequence>
<dbReference type="InParanoid" id="A0A2K1QPQ4"/>
<accession>A0A2K1QPQ4</accession>
<evidence type="ECO:0000313" key="2">
    <source>
        <dbReference type="EMBL" id="PNS16929.1"/>
    </source>
</evidence>
<keyword evidence="3" id="KW-1185">Reference proteome</keyword>
<gene>
    <name evidence="2" type="ORF">CAC42_4893</name>
</gene>
<dbReference type="STRING" id="2082308.A0A2K1QPQ4"/>
<feature type="compositionally biased region" description="Basic and acidic residues" evidence="1">
    <location>
        <begin position="314"/>
        <end position="332"/>
    </location>
</feature>
<protein>
    <submittedName>
        <fullName evidence="2">Uncharacterized protein</fullName>
    </submittedName>
</protein>
<evidence type="ECO:0000313" key="3">
    <source>
        <dbReference type="Proteomes" id="UP000243797"/>
    </source>
</evidence>